<evidence type="ECO:0000313" key="1">
    <source>
        <dbReference type="EMBL" id="KAH3790060.1"/>
    </source>
</evidence>
<gene>
    <name evidence="1" type="ORF">DPMN_168255</name>
</gene>
<dbReference type="AlphaFoldDB" id="A0A9D4F0B3"/>
<dbReference type="EMBL" id="JAIWYP010000008">
    <property type="protein sequence ID" value="KAH3790060.1"/>
    <property type="molecule type" value="Genomic_DNA"/>
</dbReference>
<accession>A0A9D4F0B3</accession>
<comment type="caution">
    <text evidence="1">The sequence shown here is derived from an EMBL/GenBank/DDBJ whole genome shotgun (WGS) entry which is preliminary data.</text>
</comment>
<proteinExistence type="predicted"/>
<organism evidence="1 2">
    <name type="scientific">Dreissena polymorpha</name>
    <name type="common">Zebra mussel</name>
    <name type="synonym">Mytilus polymorpha</name>
    <dbReference type="NCBI Taxonomy" id="45954"/>
    <lineage>
        <taxon>Eukaryota</taxon>
        <taxon>Metazoa</taxon>
        <taxon>Spiralia</taxon>
        <taxon>Lophotrochozoa</taxon>
        <taxon>Mollusca</taxon>
        <taxon>Bivalvia</taxon>
        <taxon>Autobranchia</taxon>
        <taxon>Heteroconchia</taxon>
        <taxon>Euheterodonta</taxon>
        <taxon>Imparidentia</taxon>
        <taxon>Neoheterodontei</taxon>
        <taxon>Myida</taxon>
        <taxon>Dreissenoidea</taxon>
        <taxon>Dreissenidae</taxon>
        <taxon>Dreissena</taxon>
    </lineage>
</organism>
<dbReference type="Proteomes" id="UP000828390">
    <property type="component" value="Unassembled WGS sequence"/>
</dbReference>
<keyword evidence="2" id="KW-1185">Reference proteome</keyword>
<evidence type="ECO:0000313" key="2">
    <source>
        <dbReference type="Proteomes" id="UP000828390"/>
    </source>
</evidence>
<protein>
    <submittedName>
        <fullName evidence="1">Uncharacterized protein</fullName>
    </submittedName>
</protein>
<sequence>MNIVFIRVCVNSLGSSGINTCRRSCLRGYSLTLMPMGAGKQIPPRQTIFGKSGHVCVFLLEQEIQIEDA</sequence>
<reference evidence="1" key="2">
    <citation type="submission" date="2020-11" db="EMBL/GenBank/DDBJ databases">
        <authorList>
            <person name="McCartney M.A."/>
            <person name="Auch B."/>
            <person name="Kono T."/>
            <person name="Mallez S."/>
            <person name="Becker A."/>
            <person name="Gohl D.M."/>
            <person name="Silverstein K.A.T."/>
            <person name="Koren S."/>
            <person name="Bechman K.B."/>
            <person name="Herman A."/>
            <person name="Abrahante J.E."/>
            <person name="Garbe J."/>
        </authorList>
    </citation>
    <scope>NUCLEOTIDE SEQUENCE</scope>
    <source>
        <strain evidence="1">Duluth1</strain>
        <tissue evidence="1">Whole animal</tissue>
    </source>
</reference>
<name>A0A9D4F0B3_DREPO</name>
<reference evidence="1" key="1">
    <citation type="journal article" date="2019" name="bioRxiv">
        <title>The Genome of the Zebra Mussel, Dreissena polymorpha: A Resource for Invasive Species Research.</title>
        <authorList>
            <person name="McCartney M.A."/>
            <person name="Auch B."/>
            <person name="Kono T."/>
            <person name="Mallez S."/>
            <person name="Zhang Y."/>
            <person name="Obille A."/>
            <person name="Becker A."/>
            <person name="Abrahante J.E."/>
            <person name="Garbe J."/>
            <person name="Badalamenti J.P."/>
            <person name="Herman A."/>
            <person name="Mangelson H."/>
            <person name="Liachko I."/>
            <person name="Sullivan S."/>
            <person name="Sone E.D."/>
            <person name="Koren S."/>
            <person name="Silverstein K.A.T."/>
            <person name="Beckman K.B."/>
            <person name="Gohl D.M."/>
        </authorList>
    </citation>
    <scope>NUCLEOTIDE SEQUENCE</scope>
    <source>
        <strain evidence="1">Duluth1</strain>
        <tissue evidence="1">Whole animal</tissue>
    </source>
</reference>